<reference evidence="5" key="1">
    <citation type="submission" date="2019-03" db="EMBL/GenBank/DDBJ databases">
        <title>Weissella sp. 26KH-42 Genome sequencing.</title>
        <authorList>
            <person name="Heo J."/>
            <person name="Kim S.-J."/>
            <person name="Kim J.-S."/>
            <person name="Hong S.-B."/>
            <person name="Kwon S.-W."/>
        </authorList>
    </citation>
    <scope>NUCLEOTIDE SEQUENCE [LARGE SCALE GENOMIC DNA]</scope>
    <source>
        <strain evidence="5">26KH-42</strain>
    </source>
</reference>
<dbReference type="PANTHER" id="PTHR37293:SF6">
    <property type="entry name" value="DNA REPLICATION PROTEIN DNAD"/>
    <property type="match status" value="1"/>
</dbReference>
<dbReference type="EMBL" id="CP037940">
    <property type="protein sequence ID" value="QBO36818.1"/>
    <property type="molecule type" value="Genomic_DNA"/>
</dbReference>
<evidence type="ECO:0000313" key="5">
    <source>
        <dbReference type="Proteomes" id="UP000292886"/>
    </source>
</evidence>
<accession>A0A4P6YVK0</accession>
<dbReference type="KEGG" id="wei:EQG49_10375"/>
<dbReference type="InterPro" id="IPR053162">
    <property type="entry name" value="DnaD"/>
</dbReference>
<name>A0A4P6YVK0_9LACO</name>
<dbReference type="NCBIfam" id="TIGR01446">
    <property type="entry name" value="DnaD_dom"/>
    <property type="match status" value="1"/>
</dbReference>
<feature type="domain" description="DnaB/C C-terminal" evidence="2">
    <location>
        <begin position="135"/>
        <end position="206"/>
    </location>
</feature>
<protein>
    <submittedName>
        <fullName evidence="4">DnaD domain protein</fullName>
    </submittedName>
</protein>
<dbReference type="AlphaFoldDB" id="A0A4P6YVK0"/>
<evidence type="ECO:0000259" key="2">
    <source>
        <dbReference type="Pfam" id="PF07261"/>
    </source>
</evidence>
<proteinExistence type="inferred from homology"/>
<dbReference type="Pfam" id="PF21984">
    <property type="entry name" value="DnaD_N"/>
    <property type="match status" value="1"/>
</dbReference>
<evidence type="ECO:0000256" key="1">
    <source>
        <dbReference type="ARBA" id="ARBA00093462"/>
    </source>
</evidence>
<gene>
    <name evidence="4" type="ORF">EQG49_10375</name>
</gene>
<dbReference type="Gene3D" id="1.10.10.10">
    <property type="entry name" value="Winged helix-like DNA-binding domain superfamily/Winged helix DNA-binding domain"/>
    <property type="match status" value="1"/>
</dbReference>
<evidence type="ECO:0000259" key="3">
    <source>
        <dbReference type="Pfam" id="PF21984"/>
    </source>
</evidence>
<dbReference type="SUPFAM" id="SSF158499">
    <property type="entry name" value="DnaD domain-like"/>
    <property type="match status" value="1"/>
</dbReference>
<evidence type="ECO:0000313" key="4">
    <source>
        <dbReference type="EMBL" id="QBO36818.1"/>
    </source>
</evidence>
<dbReference type="InterPro" id="IPR053843">
    <property type="entry name" value="DnaD_N"/>
</dbReference>
<dbReference type="RefSeq" id="WP_133363895.1">
    <property type="nucleotide sequence ID" value="NZ_CP037940.1"/>
</dbReference>
<dbReference type="InterPro" id="IPR006343">
    <property type="entry name" value="DnaB/C_C"/>
</dbReference>
<feature type="domain" description="DnaD N-terminal" evidence="3">
    <location>
        <begin position="19"/>
        <end position="111"/>
    </location>
</feature>
<dbReference type="Gene3D" id="1.10.10.630">
    <property type="entry name" value="DnaD domain-like"/>
    <property type="match status" value="1"/>
</dbReference>
<dbReference type="InterPro" id="IPR036388">
    <property type="entry name" value="WH-like_DNA-bd_sf"/>
</dbReference>
<sequence>MDQPKIEEYIHAGETTVNNYLLLRYAELGMTNEQFLIYLQAKRILDQGGTFPDLQAIANTLHLTQNTVANDLNGLIQQGLAELTNSKNANGQTIEKLSFDGLIRRLLDLPQTELPVTTAAISAPGSKNARQEVFATVESEFRRPLSSFELQTVGKWLDEEHFTPEMILLALKEAVLNGVYNFKYIQQILVNWQQNNIRTAAEVERHRSERKLQMGKNNNQKNGKPQIRIHEIPLVDIFHPENN</sequence>
<dbReference type="Proteomes" id="UP000292886">
    <property type="component" value="Chromosome"/>
</dbReference>
<keyword evidence="5" id="KW-1185">Reference proteome</keyword>
<dbReference type="OrthoDB" id="9770238at2"/>
<dbReference type="InterPro" id="IPR034829">
    <property type="entry name" value="DnaD-like_sf"/>
</dbReference>
<organism evidence="4 5">
    <name type="scientific">Periweissella cryptocerci</name>
    <dbReference type="NCBI Taxonomy" id="2506420"/>
    <lineage>
        <taxon>Bacteria</taxon>
        <taxon>Bacillati</taxon>
        <taxon>Bacillota</taxon>
        <taxon>Bacilli</taxon>
        <taxon>Lactobacillales</taxon>
        <taxon>Lactobacillaceae</taxon>
        <taxon>Periweissella</taxon>
    </lineage>
</organism>
<comment type="similarity">
    <text evidence="1">Belongs to the DnaB/DnaD family.</text>
</comment>
<dbReference type="PANTHER" id="PTHR37293">
    <property type="entry name" value="PHAGE REPLICATION PROTEIN-RELATED"/>
    <property type="match status" value="1"/>
</dbReference>
<dbReference type="Pfam" id="PF07261">
    <property type="entry name" value="DnaB_2"/>
    <property type="match status" value="1"/>
</dbReference>